<sequence>MSNIGRTIFDHYCNGLGNTVENLSGSTIEAEGQDWIILRTIKKNPIFIDFHKYTNKKEELITAWCERHQQLV</sequence>
<keyword evidence="2" id="KW-1185">Reference proteome</keyword>
<name>A0ABR9AF65_9BACT</name>
<dbReference type="EMBL" id="JACYTQ010000001">
    <property type="protein sequence ID" value="MBD8487328.1"/>
    <property type="molecule type" value="Genomic_DNA"/>
</dbReference>
<dbReference type="RefSeq" id="WP_192007103.1">
    <property type="nucleotide sequence ID" value="NZ_JACYTQ010000001.1"/>
</dbReference>
<accession>A0ABR9AF65</accession>
<protein>
    <submittedName>
        <fullName evidence="1">Uncharacterized protein</fullName>
    </submittedName>
</protein>
<dbReference type="Proteomes" id="UP000647133">
    <property type="component" value="Unassembled WGS sequence"/>
</dbReference>
<evidence type="ECO:0000313" key="1">
    <source>
        <dbReference type="EMBL" id="MBD8487328.1"/>
    </source>
</evidence>
<reference evidence="1 2" key="1">
    <citation type="submission" date="2020-09" db="EMBL/GenBank/DDBJ databases">
        <title>Echinicola sp. CAU 1574 isolated from sand of Sido Beach.</title>
        <authorList>
            <person name="Kim W."/>
        </authorList>
    </citation>
    <scope>NUCLEOTIDE SEQUENCE [LARGE SCALE GENOMIC DNA]</scope>
    <source>
        <strain evidence="1 2">CAU 1574</strain>
    </source>
</reference>
<comment type="caution">
    <text evidence="1">The sequence shown here is derived from an EMBL/GenBank/DDBJ whole genome shotgun (WGS) entry which is preliminary data.</text>
</comment>
<gene>
    <name evidence="1" type="ORF">IFO69_01070</name>
</gene>
<evidence type="ECO:0000313" key="2">
    <source>
        <dbReference type="Proteomes" id="UP000647133"/>
    </source>
</evidence>
<organism evidence="1 2">
    <name type="scientific">Echinicola arenosa</name>
    <dbReference type="NCBI Taxonomy" id="2774144"/>
    <lineage>
        <taxon>Bacteria</taxon>
        <taxon>Pseudomonadati</taxon>
        <taxon>Bacteroidota</taxon>
        <taxon>Cytophagia</taxon>
        <taxon>Cytophagales</taxon>
        <taxon>Cyclobacteriaceae</taxon>
        <taxon>Echinicola</taxon>
    </lineage>
</organism>
<proteinExistence type="predicted"/>